<evidence type="ECO:0000313" key="2">
    <source>
        <dbReference type="Proteomes" id="UP001204579"/>
    </source>
</evidence>
<evidence type="ECO:0000313" key="1">
    <source>
        <dbReference type="EMBL" id="MCR8874751.1"/>
    </source>
</evidence>
<organism evidence="1 2">
    <name type="scientific">Phocaeicola barnesiae</name>
    <dbReference type="NCBI Taxonomy" id="376804"/>
    <lineage>
        <taxon>Bacteria</taxon>
        <taxon>Pseudomonadati</taxon>
        <taxon>Bacteroidota</taxon>
        <taxon>Bacteroidia</taxon>
        <taxon>Bacteroidales</taxon>
        <taxon>Bacteroidaceae</taxon>
        <taxon>Phocaeicola</taxon>
    </lineage>
</organism>
<protein>
    <submittedName>
        <fullName evidence="1">Uncharacterized protein</fullName>
    </submittedName>
</protein>
<dbReference type="RefSeq" id="WP_258336069.1">
    <property type="nucleotide sequence ID" value="NZ_JANRHJ010000014.1"/>
</dbReference>
<dbReference type="Proteomes" id="UP001204579">
    <property type="component" value="Unassembled WGS sequence"/>
</dbReference>
<reference evidence="1 2" key="1">
    <citation type="submission" date="2022-08" db="EMBL/GenBank/DDBJ databases">
        <authorList>
            <person name="Zeman M."/>
            <person name="Kubasova T."/>
        </authorList>
    </citation>
    <scope>NUCLEOTIDE SEQUENCE [LARGE SCALE GENOMIC DNA]</scope>
    <source>
        <strain evidence="1 2">ET62</strain>
    </source>
</reference>
<proteinExistence type="predicted"/>
<accession>A0AAW5N7N7</accession>
<comment type="caution">
    <text evidence="1">The sequence shown here is derived from an EMBL/GenBank/DDBJ whole genome shotgun (WGS) entry which is preliminary data.</text>
</comment>
<gene>
    <name evidence="1" type="ORF">NW209_12140</name>
</gene>
<sequence>MWWNRIIEWFTNNKERNKFLNDFNKSAKQAFIMDVVPIFLKAESSFGNNAFKHQFSSFLYHGLKIRTMTGAFLADSDFINIGDMLASNPALTRQLVTLGYDTLEITNNAGKIVKQWQLTTLLALQ</sequence>
<dbReference type="AlphaFoldDB" id="A0AAW5N7N7"/>
<keyword evidence="2" id="KW-1185">Reference proteome</keyword>
<dbReference type="EMBL" id="JANRHJ010000014">
    <property type="protein sequence ID" value="MCR8874751.1"/>
    <property type="molecule type" value="Genomic_DNA"/>
</dbReference>
<name>A0AAW5N7N7_9BACT</name>